<evidence type="ECO:0000256" key="6">
    <source>
        <dbReference type="ARBA" id="ARBA00022989"/>
    </source>
</evidence>
<dbReference type="OrthoDB" id="5318634at2"/>
<evidence type="ECO:0000313" key="10">
    <source>
        <dbReference type="EMBL" id="SDT53534.1"/>
    </source>
</evidence>
<feature type="domain" description="Glycosyltransferase RgtA/B/C/D-like" evidence="9">
    <location>
        <begin position="88"/>
        <end position="235"/>
    </location>
</feature>
<comment type="subcellular location">
    <subcellularLocation>
        <location evidence="1">Cell membrane</location>
        <topology evidence="1">Multi-pass membrane protein</topology>
    </subcellularLocation>
</comment>
<evidence type="ECO:0000256" key="7">
    <source>
        <dbReference type="ARBA" id="ARBA00023136"/>
    </source>
</evidence>
<dbReference type="Pfam" id="PF13231">
    <property type="entry name" value="PMT_2"/>
    <property type="match status" value="1"/>
</dbReference>
<dbReference type="Proteomes" id="UP000198751">
    <property type="component" value="Chromosome I"/>
</dbReference>
<reference evidence="11" key="1">
    <citation type="submission" date="2016-10" db="EMBL/GenBank/DDBJ databases">
        <authorList>
            <person name="Varghese N."/>
            <person name="Submissions S."/>
        </authorList>
    </citation>
    <scope>NUCLEOTIDE SEQUENCE [LARGE SCALE GENOMIC DNA]</scope>
    <source>
        <strain evidence="11">IMMIB L-1606</strain>
    </source>
</reference>
<feature type="transmembrane region" description="Helical" evidence="8">
    <location>
        <begin position="280"/>
        <end position="300"/>
    </location>
</feature>
<dbReference type="GO" id="GO:0009103">
    <property type="term" value="P:lipopolysaccharide biosynthetic process"/>
    <property type="evidence" value="ECO:0007669"/>
    <property type="project" value="UniProtKB-ARBA"/>
</dbReference>
<feature type="transmembrane region" description="Helical" evidence="8">
    <location>
        <begin position="339"/>
        <end position="359"/>
    </location>
</feature>
<dbReference type="RefSeq" id="WP_157693496.1">
    <property type="nucleotide sequence ID" value="NZ_LT629779.1"/>
</dbReference>
<organism evidence="10 11">
    <name type="scientific">Pseudarthrobacter equi</name>
    <dbReference type="NCBI Taxonomy" id="728066"/>
    <lineage>
        <taxon>Bacteria</taxon>
        <taxon>Bacillati</taxon>
        <taxon>Actinomycetota</taxon>
        <taxon>Actinomycetes</taxon>
        <taxon>Micrococcales</taxon>
        <taxon>Micrococcaceae</taxon>
        <taxon>Pseudarthrobacter</taxon>
    </lineage>
</organism>
<dbReference type="PANTHER" id="PTHR33908:SF3">
    <property type="entry name" value="UNDECAPRENYL PHOSPHATE-ALPHA-4-AMINO-4-DEOXY-L-ARABINOSE ARABINOSYL TRANSFERASE"/>
    <property type="match status" value="1"/>
</dbReference>
<feature type="transmembrane region" description="Helical" evidence="8">
    <location>
        <begin position="312"/>
        <end position="333"/>
    </location>
</feature>
<feature type="transmembrane region" description="Helical" evidence="8">
    <location>
        <begin position="218"/>
        <end position="240"/>
    </location>
</feature>
<evidence type="ECO:0000256" key="2">
    <source>
        <dbReference type="ARBA" id="ARBA00022475"/>
    </source>
</evidence>
<keyword evidence="7 8" id="KW-0472">Membrane</keyword>
<name>A0A1H2B5S4_9MICC</name>
<evidence type="ECO:0000259" key="9">
    <source>
        <dbReference type="Pfam" id="PF13231"/>
    </source>
</evidence>
<dbReference type="AlphaFoldDB" id="A0A1H2B5S4"/>
<feature type="transmembrane region" description="Helical" evidence="8">
    <location>
        <begin position="153"/>
        <end position="171"/>
    </location>
</feature>
<dbReference type="GO" id="GO:0005886">
    <property type="term" value="C:plasma membrane"/>
    <property type="evidence" value="ECO:0007669"/>
    <property type="project" value="UniProtKB-SubCell"/>
</dbReference>
<dbReference type="GO" id="GO:0016763">
    <property type="term" value="F:pentosyltransferase activity"/>
    <property type="evidence" value="ECO:0007669"/>
    <property type="project" value="TreeGrafter"/>
</dbReference>
<accession>A0A1H2B5S4</accession>
<evidence type="ECO:0000256" key="4">
    <source>
        <dbReference type="ARBA" id="ARBA00022679"/>
    </source>
</evidence>
<feature type="transmembrane region" description="Helical" evidence="8">
    <location>
        <begin position="34"/>
        <end position="52"/>
    </location>
</feature>
<dbReference type="GO" id="GO:0010041">
    <property type="term" value="P:response to iron(III) ion"/>
    <property type="evidence" value="ECO:0007669"/>
    <property type="project" value="TreeGrafter"/>
</dbReference>
<evidence type="ECO:0000256" key="5">
    <source>
        <dbReference type="ARBA" id="ARBA00022692"/>
    </source>
</evidence>
<feature type="transmembrane region" description="Helical" evidence="8">
    <location>
        <begin position="130"/>
        <end position="147"/>
    </location>
</feature>
<feature type="transmembrane region" description="Helical" evidence="8">
    <location>
        <begin position="183"/>
        <end position="212"/>
    </location>
</feature>
<dbReference type="InterPro" id="IPR038731">
    <property type="entry name" value="RgtA/B/C-like"/>
</dbReference>
<keyword evidence="5 8" id="KW-0812">Transmembrane</keyword>
<dbReference type="EMBL" id="LT629779">
    <property type="protein sequence ID" value="SDT53534.1"/>
    <property type="molecule type" value="Genomic_DNA"/>
</dbReference>
<keyword evidence="6 8" id="KW-1133">Transmembrane helix</keyword>
<gene>
    <name evidence="10" type="ORF">SAMN04489743_3447</name>
</gene>
<evidence type="ECO:0000256" key="1">
    <source>
        <dbReference type="ARBA" id="ARBA00004651"/>
    </source>
</evidence>
<dbReference type="InterPro" id="IPR050297">
    <property type="entry name" value="LipidA_mod_glycosyltrf_83"/>
</dbReference>
<evidence type="ECO:0000313" key="11">
    <source>
        <dbReference type="Proteomes" id="UP000198751"/>
    </source>
</evidence>
<evidence type="ECO:0000256" key="3">
    <source>
        <dbReference type="ARBA" id="ARBA00022676"/>
    </source>
</evidence>
<evidence type="ECO:0000256" key="8">
    <source>
        <dbReference type="SAM" id="Phobius"/>
    </source>
</evidence>
<sequence length="508" mass="54188">MESQRTATLTGILDGLGNRRQGPDSGAVSSGWKLPAALGLLAFCVAFVGMWIPSFWDDEIATISAARRSPGELLLLLQSVDAVHGLYYLFMHFWTSVFGFSEIAMRIPSALAVGLACAGTTIIGRRLGSPTTGIAAGLVLAFLPRMVWAGTEARQSAFAALLAVALTLLLLRAWESNRVLDWVLYGLCAVVGVWMFMFFVLAVMAHAAAAVILRRRVLGTLVASAVAGATVLPFVLHALGQKAQVDWIQNRSLAQTLMTAAVKQFFYGDDRPTNNAPPQWVLGAMLVLGVIEVGLVVWGIWASRRHGRHRTLIVLGLSIILLPALGLLLVSVLAQPVYVARYLTFTAPAFALLVGLGISQLPARKAWLRPVALAAVVLCSLVPQLTIKSVVSEPADTERRVAGMLDGALPRPAAVVFGEPYLRDLALAYPEHFDGVADLALEASPAESGTLWGVNSPVAAGELARRGNVLFVGQAGAPADLSAFAEAGCRETDNRPFERMVLISFTCS</sequence>
<keyword evidence="2" id="KW-1003">Cell membrane</keyword>
<protein>
    <submittedName>
        <fullName evidence="10">Mannosyltransferase</fullName>
    </submittedName>
</protein>
<proteinExistence type="predicted"/>
<dbReference type="PANTHER" id="PTHR33908">
    <property type="entry name" value="MANNOSYLTRANSFERASE YKCB-RELATED"/>
    <property type="match status" value="1"/>
</dbReference>
<keyword evidence="4 10" id="KW-0808">Transferase</keyword>
<keyword evidence="11" id="KW-1185">Reference proteome</keyword>
<keyword evidence="3 10" id="KW-0328">Glycosyltransferase</keyword>